<dbReference type="InterPro" id="IPR042095">
    <property type="entry name" value="SUMF_sf"/>
</dbReference>
<gene>
    <name evidence="2" type="ORF">METZ01_LOCUS40662</name>
</gene>
<evidence type="ECO:0000259" key="1">
    <source>
        <dbReference type="Pfam" id="PF03781"/>
    </source>
</evidence>
<feature type="non-terminal residue" evidence="2">
    <location>
        <position position="299"/>
    </location>
</feature>
<feature type="non-terminal residue" evidence="2">
    <location>
        <position position="1"/>
    </location>
</feature>
<dbReference type="Pfam" id="PF03781">
    <property type="entry name" value="FGE-sulfatase"/>
    <property type="match status" value="1"/>
</dbReference>
<dbReference type="AlphaFoldDB" id="A0A381RA40"/>
<organism evidence="2">
    <name type="scientific">marine metagenome</name>
    <dbReference type="NCBI Taxonomy" id="408172"/>
    <lineage>
        <taxon>unclassified sequences</taxon>
        <taxon>metagenomes</taxon>
        <taxon>ecological metagenomes</taxon>
    </lineage>
</organism>
<dbReference type="SUPFAM" id="SSF56436">
    <property type="entry name" value="C-type lectin-like"/>
    <property type="match status" value="1"/>
</dbReference>
<evidence type="ECO:0000313" key="2">
    <source>
        <dbReference type="EMBL" id="SUZ87808.1"/>
    </source>
</evidence>
<name>A0A381RA40_9ZZZZ</name>
<dbReference type="GO" id="GO:0120147">
    <property type="term" value="F:formylglycine-generating oxidase activity"/>
    <property type="evidence" value="ECO:0007669"/>
    <property type="project" value="TreeGrafter"/>
</dbReference>
<proteinExistence type="predicted"/>
<dbReference type="InterPro" id="IPR051043">
    <property type="entry name" value="Sulfatase_Mod_Factor_Kinase"/>
</dbReference>
<protein>
    <recommendedName>
        <fullName evidence="1">Sulfatase-modifying factor enzyme-like domain-containing protein</fullName>
    </recommendedName>
</protein>
<feature type="domain" description="Sulfatase-modifying factor enzyme-like" evidence="1">
    <location>
        <begin position="22"/>
        <end position="299"/>
    </location>
</feature>
<reference evidence="2" key="1">
    <citation type="submission" date="2018-05" db="EMBL/GenBank/DDBJ databases">
        <authorList>
            <person name="Lanie J.A."/>
            <person name="Ng W.-L."/>
            <person name="Kazmierczak K.M."/>
            <person name="Andrzejewski T.M."/>
            <person name="Davidsen T.M."/>
            <person name="Wayne K.J."/>
            <person name="Tettelin H."/>
            <person name="Glass J.I."/>
            <person name="Rusch D."/>
            <person name="Podicherti R."/>
            <person name="Tsui H.-C.T."/>
            <person name="Winkler M.E."/>
        </authorList>
    </citation>
    <scope>NUCLEOTIDE SEQUENCE</scope>
</reference>
<sequence length="299" mass="33487">MSATNSELGNKNLPSSIILKDIPTGTFTMGGNTRNNDSPEISVTMSAFKMSEKEITNKEYLDFLNSAYLDSWIEVVQEQIIDPCGKYSEYFIKGLGSAPNAGKIYLQLGETGGCTSNGEKEHINNKSWISFNFSNKKFELIDSEKGNFPVNWVKWYGAYAFAKYYGVSLPTEAQWEYASRGGQQLEYPTDDGTLSNSKANYNGDIPAIYNPNGHSLEVGSYPSNPYGLYDMGGNVWEWCIDYYSKDFYTNNSKDPVNATASSDNKRVRRGGSWNYHSATLLTYSRAADFENRGNNHFGF</sequence>
<dbReference type="InterPro" id="IPR005532">
    <property type="entry name" value="SUMF_dom"/>
</dbReference>
<dbReference type="InterPro" id="IPR016187">
    <property type="entry name" value="CTDL_fold"/>
</dbReference>
<dbReference type="PANTHER" id="PTHR23150">
    <property type="entry name" value="SULFATASE MODIFYING FACTOR 1, 2"/>
    <property type="match status" value="1"/>
</dbReference>
<dbReference type="PANTHER" id="PTHR23150:SF19">
    <property type="entry name" value="FORMYLGLYCINE-GENERATING ENZYME"/>
    <property type="match status" value="1"/>
</dbReference>
<accession>A0A381RA40</accession>
<dbReference type="EMBL" id="UINC01001741">
    <property type="protein sequence ID" value="SUZ87808.1"/>
    <property type="molecule type" value="Genomic_DNA"/>
</dbReference>
<dbReference type="Gene3D" id="3.90.1580.10">
    <property type="entry name" value="paralog of FGE (formylglycine-generating enzyme)"/>
    <property type="match status" value="1"/>
</dbReference>